<dbReference type="InterPro" id="IPR002110">
    <property type="entry name" value="Ankyrin_rpt"/>
</dbReference>
<feature type="chain" id="PRO_5025675566" description="RxLR effector PexRD54 WY domain-containing protein" evidence="7">
    <location>
        <begin position="25"/>
        <end position="1011"/>
    </location>
</feature>
<evidence type="ECO:0000256" key="7">
    <source>
        <dbReference type="SAM" id="SignalP"/>
    </source>
</evidence>
<accession>A0A6A4ERV4</accession>
<feature type="domain" description="RxLR effector PexRD54 WY" evidence="8">
    <location>
        <begin position="244"/>
        <end position="282"/>
    </location>
</feature>
<dbReference type="GO" id="GO:0005576">
    <property type="term" value="C:extracellular region"/>
    <property type="evidence" value="ECO:0007669"/>
    <property type="project" value="UniProtKB-SubCell"/>
</dbReference>
<evidence type="ECO:0000256" key="2">
    <source>
        <dbReference type="ARBA" id="ARBA00004613"/>
    </source>
</evidence>
<dbReference type="EMBL" id="QXFT01001044">
    <property type="protein sequence ID" value="KAE9330784.1"/>
    <property type="molecule type" value="Genomic_DNA"/>
</dbReference>
<name>A0A6A4ERV4_9STRA</name>
<comment type="similarity">
    <text evidence="3">Belongs to the RxLR effector family.</text>
</comment>
<keyword evidence="10" id="KW-1185">Reference proteome</keyword>
<keyword evidence="6" id="KW-0843">Virulence</keyword>
<evidence type="ECO:0000259" key="8">
    <source>
        <dbReference type="Pfam" id="PF22748"/>
    </source>
</evidence>
<evidence type="ECO:0000256" key="6">
    <source>
        <dbReference type="ARBA" id="ARBA00023026"/>
    </source>
</evidence>
<evidence type="ECO:0000256" key="3">
    <source>
        <dbReference type="ARBA" id="ARBA00010400"/>
    </source>
</evidence>
<feature type="domain" description="RxLR effector PexRD54 WY" evidence="8">
    <location>
        <begin position="336"/>
        <end position="374"/>
    </location>
</feature>
<feature type="domain" description="RxLR effector PexRD54 WY" evidence="8">
    <location>
        <begin position="152"/>
        <end position="193"/>
    </location>
</feature>
<evidence type="ECO:0000256" key="1">
    <source>
        <dbReference type="ARBA" id="ARBA00004340"/>
    </source>
</evidence>
<proteinExistence type="inferred from homology"/>
<dbReference type="PANTHER" id="PTHR46586">
    <property type="entry name" value="ANKYRIN REPEAT-CONTAINING PROTEIN"/>
    <property type="match status" value="1"/>
</dbReference>
<dbReference type="Gene3D" id="1.25.40.20">
    <property type="entry name" value="Ankyrin repeat-containing domain"/>
    <property type="match status" value="1"/>
</dbReference>
<dbReference type="PANTHER" id="PTHR46586:SF3">
    <property type="entry name" value="ANKYRIN REPEAT-CONTAINING PROTEIN"/>
    <property type="match status" value="1"/>
</dbReference>
<sequence length="1011" mass="114448">MRLHRIVLLVAAAFVATFSTGAESRGTISVAEDQRLLKVHKYPTNDEERVGIAPSVTTEQINAWLKKGETADDVFKQLALHNAADDVLASPILQEWVGYMKLFNQKFPKKQTSLISTLTSNYGDDRLAKMIQVAKRSKVPETANMAKRLEFEQIHRWLGQQETPEKVFLLLKLDDVGVEPFLQPQMVTWAKYIDSFDKANPGTKAALLPAFGRYNEQSMVNMLIAAKTVPSTEHIAVRAQVELTQLWLRIERTPEEIFAMLKLGQAGDNVLESPLFIAWMKYTDDFNEMYVKKYTPAMTTLLKYYTDESMAKMVLEAEKAPGSANVAKQLQSELLENWLRSKKSPSSVFRVLKLNKAGDKAFESPVLAMWLKYVAFFKDANPLVRVNVAEILKRYYANDVLGKMLIEALKVPSTKKIAKSTLDALTIGWMYQKVKPEMVYKWLLVDGTAADDVGRKLYKSYNTLYHDKYPNAFSVEFAFYNRHYDTVQWLCERGLHTPEDETTAKRTARALRLEDRNLVEFLLHGGGLDQDSSAFLTPERVDAILEFAADPDCAVHAFPAVIELQSASLMEKLVQLHSPLPKDHVAWLYVWKIALTESCRLGDLSSLRWQMEHWLGCEACSDLLDEFDFASFMAAASGGGHVEVMEYIHQLKLLDGLRASVIFPAINNGHLDAVKWLFSHGWRAERNVPFAILDAAAGRRGDLDFLDYFHTLSTLDVYQRSYEGEVRQLTLPMSVVWARSHVMEVAAGNGDLDTIKWLYANGLEGSLHSSINMLRNAAECGYLELVKWMYTYLPQRYRTYAMEAMEKAAANGHLDVVKWLVAVLPKDCKNNAIDGAAGSGYLEIVKWLHENTNAGCSHRAMDLAASSGRMRVLEWLHENTDAGCSVDAMDGAAANGHLNVVKWLHENRSEGCSVKAIESAAGEIDLKMVMWLREHYPHLVLTNAYLAAYLPKFFEMLLFLSVHYRELFTRDFVDSMKRRLMDFCDRGSITGSDAHIASWLQDWADKLRPQS</sequence>
<dbReference type="InterPro" id="IPR054463">
    <property type="entry name" value="PexRD54_WY"/>
</dbReference>
<reference evidence="9 10" key="1">
    <citation type="submission" date="2018-08" db="EMBL/GenBank/DDBJ databases">
        <title>Genomic investigation of the strawberry pathogen Phytophthora fragariae indicates pathogenicity is determined by transcriptional variation in three key races.</title>
        <authorList>
            <person name="Adams T.M."/>
            <person name="Armitage A.D."/>
            <person name="Sobczyk M.K."/>
            <person name="Bates H.J."/>
            <person name="Dunwell J.M."/>
            <person name="Nellist C.F."/>
            <person name="Harrison R.J."/>
        </authorList>
    </citation>
    <scope>NUCLEOTIDE SEQUENCE [LARGE SCALE GENOMIC DNA]</scope>
    <source>
        <strain evidence="9 10">SCRP333</strain>
    </source>
</reference>
<evidence type="ECO:0000256" key="5">
    <source>
        <dbReference type="ARBA" id="ARBA00022729"/>
    </source>
</evidence>
<comment type="caution">
    <text evidence="9">The sequence shown here is derived from an EMBL/GenBank/DDBJ whole genome shotgun (WGS) entry which is preliminary data.</text>
</comment>
<dbReference type="InterPro" id="IPR052050">
    <property type="entry name" value="SecEffector_AnkRepeat"/>
</dbReference>
<comment type="subcellular location">
    <subcellularLocation>
        <location evidence="1">Host cell</location>
    </subcellularLocation>
    <subcellularLocation>
        <location evidence="2">Secreted</location>
    </subcellularLocation>
</comment>
<evidence type="ECO:0000313" key="9">
    <source>
        <dbReference type="EMBL" id="KAE9330784.1"/>
    </source>
</evidence>
<dbReference type="Pfam" id="PF22748">
    <property type="entry name" value="PexRD54_WY"/>
    <property type="match status" value="3"/>
</dbReference>
<dbReference type="GO" id="GO:0043657">
    <property type="term" value="C:host cell"/>
    <property type="evidence" value="ECO:0007669"/>
    <property type="project" value="UniProtKB-SubCell"/>
</dbReference>
<keyword evidence="4" id="KW-0964">Secreted</keyword>
<evidence type="ECO:0000256" key="4">
    <source>
        <dbReference type="ARBA" id="ARBA00022525"/>
    </source>
</evidence>
<evidence type="ECO:0000313" key="10">
    <source>
        <dbReference type="Proteomes" id="UP000434957"/>
    </source>
</evidence>
<dbReference type="SUPFAM" id="SSF48403">
    <property type="entry name" value="Ankyrin repeat"/>
    <property type="match status" value="1"/>
</dbReference>
<organism evidence="9 10">
    <name type="scientific">Phytophthora rubi</name>
    <dbReference type="NCBI Taxonomy" id="129364"/>
    <lineage>
        <taxon>Eukaryota</taxon>
        <taxon>Sar</taxon>
        <taxon>Stramenopiles</taxon>
        <taxon>Oomycota</taxon>
        <taxon>Peronosporomycetes</taxon>
        <taxon>Peronosporales</taxon>
        <taxon>Peronosporaceae</taxon>
        <taxon>Phytophthora</taxon>
    </lineage>
</organism>
<gene>
    <name evidence="9" type="ORF">PR003_g15231</name>
</gene>
<dbReference type="Pfam" id="PF12796">
    <property type="entry name" value="Ank_2"/>
    <property type="match status" value="1"/>
</dbReference>
<dbReference type="AlphaFoldDB" id="A0A6A4ERV4"/>
<feature type="signal peptide" evidence="7">
    <location>
        <begin position="1"/>
        <end position="24"/>
    </location>
</feature>
<protein>
    <recommendedName>
        <fullName evidence="8">RxLR effector PexRD54 WY domain-containing protein</fullName>
    </recommendedName>
</protein>
<keyword evidence="5 7" id="KW-0732">Signal</keyword>
<dbReference type="Proteomes" id="UP000434957">
    <property type="component" value="Unassembled WGS sequence"/>
</dbReference>
<dbReference type="InterPro" id="IPR036770">
    <property type="entry name" value="Ankyrin_rpt-contain_sf"/>
</dbReference>
<dbReference type="SUPFAM" id="SSF140860">
    <property type="entry name" value="Pseudo ankyrin repeat-like"/>
    <property type="match status" value="1"/>
</dbReference>